<evidence type="ECO:0000313" key="5">
    <source>
        <dbReference type="EMBL" id="MCW1073287.1"/>
    </source>
</evidence>
<dbReference type="InterPro" id="IPR001482">
    <property type="entry name" value="T2SS/T4SS_dom"/>
</dbReference>
<dbReference type="Pfam" id="PF00437">
    <property type="entry name" value="T2SSE"/>
    <property type="match status" value="1"/>
</dbReference>
<evidence type="ECO:0000256" key="3">
    <source>
        <dbReference type="ARBA" id="ARBA00022840"/>
    </source>
</evidence>
<accession>A0AAW5TPT3</accession>
<dbReference type="GO" id="GO:0005886">
    <property type="term" value="C:plasma membrane"/>
    <property type="evidence" value="ECO:0007669"/>
    <property type="project" value="TreeGrafter"/>
</dbReference>
<dbReference type="RefSeq" id="WP_264344826.1">
    <property type="nucleotide sequence ID" value="NZ_JAPAIK010000121.1"/>
</dbReference>
<dbReference type="PANTHER" id="PTHR30258">
    <property type="entry name" value="TYPE II SECRETION SYSTEM PROTEIN GSPE-RELATED"/>
    <property type="match status" value="1"/>
</dbReference>
<dbReference type="AlphaFoldDB" id="A0AAW5TPT3"/>
<sequence length="240" mass="27613">MVQNIAQAIICQAKEERAQDIYFVPKENVYELYMRIGDERRFIRNYEFEEMAAVISHFKFTAGMNVGEKRRSQLGSCDYQYGDKKTSLRLSTVGDYRGYESLVIRLLHDEEAELKFWFAQIPELKERFKQRGLYLFSGPVGSGKTTLMHQLAQERFADQQIMSIEDPVEIKQAGMLQLQLNEAIGLTYESLIKLSLRHRPDLLIIGEIRDAETARAVVRASLTGMTVFSTIHAKSVRGVY</sequence>
<evidence type="ECO:0000256" key="2">
    <source>
        <dbReference type="ARBA" id="ARBA00022741"/>
    </source>
</evidence>
<dbReference type="Gene3D" id="3.30.450.90">
    <property type="match status" value="1"/>
</dbReference>
<evidence type="ECO:0000259" key="4">
    <source>
        <dbReference type="PROSITE" id="PS00662"/>
    </source>
</evidence>
<protein>
    <submittedName>
        <fullName evidence="5">Competence type IV pilus ATPase ComGA</fullName>
    </submittedName>
</protein>
<dbReference type="Gene3D" id="3.40.50.300">
    <property type="entry name" value="P-loop containing nucleotide triphosphate hydrolases"/>
    <property type="match status" value="1"/>
</dbReference>
<gene>
    <name evidence="5" type="primary">comGA</name>
    <name evidence="5" type="ORF">OJ930_09825</name>
</gene>
<dbReference type="Proteomes" id="UP001208853">
    <property type="component" value="Unassembled WGS sequence"/>
</dbReference>
<proteinExistence type="inferred from homology"/>
<organism evidence="5 6">
    <name type="scientific">Streptococcus anginosus</name>
    <dbReference type="NCBI Taxonomy" id="1328"/>
    <lineage>
        <taxon>Bacteria</taxon>
        <taxon>Bacillati</taxon>
        <taxon>Bacillota</taxon>
        <taxon>Bacilli</taxon>
        <taxon>Lactobacillales</taxon>
        <taxon>Streptococcaceae</taxon>
        <taxon>Streptococcus</taxon>
        <taxon>Streptococcus anginosus group</taxon>
    </lineage>
</organism>
<dbReference type="SUPFAM" id="SSF52540">
    <property type="entry name" value="P-loop containing nucleoside triphosphate hydrolases"/>
    <property type="match status" value="1"/>
</dbReference>
<keyword evidence="2" id="KW-0547">Nucleotide-binding</keyword>
<dbReference type="GO" id="GO:0016887">
    <property type="term" value="F:ATP hydrolysis activity"/>
    <property type="evidence" value="ECO:0007669"/>
    <property type="project" value="TreeGrafter"/>
</dbReference>
<dbReference type="EMBL" id="JAPAIK010000121">
    <property type="protein sequence ID" value="MCW1073287.1"/>
    <property type="molecule type" value="Genomic_DNA"/>
</dbReference>
<dbReference type="PANTHER" id="PTHR30258:SF2">
    <property type="entry name" value="COMG OPERON PROTEIN 1"/>
    <property type="match status" value="1"/>
</dbReference>
<dbReference type="PROSITE" id="PS00662">
    <property type="entry name" value="T2SP_E"/>
    <property type="match status" value="1"/>
</dbReference>
<reference evidence="5" key="1">
    <citation type="submission" date="2022-10" db="EMBL/GenBank/DDBJ databases">
        <title>Comparative genomic study of S. anginosus.</title>
        <authorList>
            <person name="Prasad A."/>
            <person name="Ene A."/>
            <person name="Jablonska S."/>
            <person name="Du J."/>
            <person name="Wolfe A.J."/>
            <person name="Putonti C."/>
        </authorList>
    </citation>
    <scope>NUCLEOTIDE SEQUENCE</scope>
    <source>
        <strain evidence="5">UMB6888</strain>
    </source>
</reference>
<name>A0AAW5TPT3_STRAP</name>
<dbReference type="InterPro" id="IPR047667">
    <property type="entry name" value="ATPase_ComGA"/>
</dbReference>
<comment type="similarity">
    <text evidence="1">Belongs to the GSP E family.</text>
</comment>
<dbReference type="NCBIfam" id="NF041000">
    <property type="entry name" value="ATPase_ComGA"/>
    <property type="match status" value="1"/>
</dbReference>
<evidence type="ECO:0000256" key="1">
    <source>
        <dbReference type="ARBA" id="ARBA00006611"/>
    </source>
</evidence>
<dbReference type="GO" id="GO:0005524">
    <property type="term" value="F:ATP binding"/>
    <property type="evidence" value="ECO:0007669"/>
    <property type="project" value="UniProtKB-KW"/>
</dbReference>
<dbReference type="InterPro" id="IPR027417">
    <property type="entry name" value="P-loop_NTPase"/>
</dbReference>
<feature type="non-terminal residue" evidence="5">
    <location>
        <position position="240"/>
    </location>
</feature>
<evidence type="ECO:0000313" key="6">
    <source>
        <dbReference type="Proteomes" id="UP001208853"/>
    </source>
</evidence>
<feature type="domain" description="Bacterial type II secretion system protein E" evidence="4">
    <location>
        <begin position="196"/>
        <end position="210"/>
    </location>
</feature>
<keyword evidence="3" id="KW-0067">ATP-binding</keyword>
<comment type="caution">
    <text evidence="5">The sequence shown here is derived from an EMBL/GenBank/DDBJ whole genome shotgun (WGS) entry which is preliminary data.</text>
</comment>